<proteinExistence type="predicted"/>
<feature type="signal peptide" evidence="1">
    <location>
        <begin position="1"/>
        <end position="17"/>
    </location>
</feature>
<evidence type="ECO:0000256" key="1">
    <source>
        <dbReference type="SAM" id="SignalP"/>
    </source>
</evidence>
<dbReference type="EMBL" id="GBXM01096659">
    <property type="protein sequence ID" value="JAH11918.1"/>
    <property type="molecule type" value="Transcribed_RNA"/>
</dbReference>
<feature type="chain" id="PRO_5002431704" evidence="1">
    <location>
        <begin position="18"/>
        <end position="47"/>
    </location>
</feature>
<dbReference type="AlphaFoldDB" id="A0A0E9Q750"/>
<name>A0A0E9Q750_ANGAN</name>
<dbReference type="PROSITE" id="PS51257">
    <property type="entry name" value="PROKAR_LIPOPROTEIN"/>
    <property type="match status" value="1"/>
</dbReference>
<keyword evidence="1" id="KW-0732">Signal</keyword>
<reference evidence="2" key="1">
    <citation type="submission" date="2014-11" db="EMBL/GenBank/DDBJ databases">
        <authorList>
            <person name="Amaro Gonzalez C."/>
        </authorList>
    </citation>
    <scope>NUCLEOTIDE SEQUENCE</scope>
</reference>
<accession>A0A0E9Q750</accession>
<protein>
    <submittedName>
        <fullName evidence="2">Uncharacterized protein</fullName>
    </submittedName>
</protein>
<reference evidence="2" key="2">
    <citation type="journal article" date="2015" name="Fish Shellfish Immunol.">
        <title>Early steps in the European eel (Anguilla anguilla)-Vibrio vulnificus interaction in the gills: Role of the RtxA13 toxin.</title>
        <authorList>
            <person name="Callol A."/>
            <person name="Pajuelo D."/>
            <person name="Ebbesson L."/>
            <person name="Teles M."/>
            <person name="MacKenzie S."/>
            <person name="Amaro C."/>
        </authorList>
    </citation>
    <scope>NUCLEOTIDE SEQUENCE</scope>
</reference>
<sequence>MLKCILIFRCFQFPSLSCSCWPTFFISVRFGSCSQTRLRVVLAFSEV</sequence>
<evidence type="ECO:0000313" key="2">
    <source>
        <dbReference type="EMBL" id="JAH11918.1"/>
    </source>
</evidence>
<organism evidence="2">
    <name type="scientific">Anguilla anguilla</name>
    <name type="common">European freshwater eel</name>
    <name type="synonym">Muraena anguilla</name>
    <dbReference type="NCBI Taxonomy" id="7936"/>
    <lineage>
        <taxon>Eukaryota</taxon>
        <taxon>Metazoa</taxon>
        <taxon>Chordata</taxon>
        <taxon>Craniata</taxon>
        <taxon>Vertebrata</taxon>
        <taxon>Euteleostomi</taxon>
        <taxon>Actinopterygii</taxon>
        <taxon>Neopterygii</taxon>
        <taxon>Teleostei</taxon>
        <taxon>Anguilliformes</taxon>
        <taxon>Anguillidae</taxon>
        <taxon>Anguilla</taxon>
    </lineage>
</organism>